<dbReference type="Pfam" id="PF04969">
    <property type="entry name" value="CS"/>
    <property type="match status" value="1"/>
</dbReference>
<dbReference type="GO" id="GO:0003341">
    <property type="term" value="P:cilium movement"/>
    <property type="evidence" value="ECO:0007669"/>
    <property type="project" value="TreeGrafter"/>
</dbReference>
<feature type="domain" description="CS" evidence="2">
    <location>
        <begin position="4"/>
        <end position="88"/>
    </location>
</feature>
<dbReference type="STRING" id="166423.A0A0M9A6E4"/>
<dbReference type="OrthoDB" id="348005at2759"/>
<dbReference type="SMART" id="SM00028">
    <property type="entry name" value="TPR"/>
    <property type="match status" value="3"/>
</dbReference>
<evidence type="ECO:0000259" key="2">
    <source>
        <dbReference type="PROSITE" id="PS51203"/>
    </source>
</evidence>
<dbReference type="SUPFAM" id="SSF49764">
    <property type="entry name" value="HSP20-like chaperones"/>
    <property type="match status" value="1"/>
</dbReference>
<protein>
    <submittedName>
        <fullName evidence="3">Dyslexia susceptibility 1 candidate 1 protein like protein</fullName>
    </submittedName>
</protein>
<dbReference type="InterPro" id="IPR052004">
    <property type="entry name" value="Dynein_assembly_factor_4"/>
</dbReference>
<keyword evidence="4" id="KW-1185">Reference proteome</keyword>
<dbReference type="PANTHER" id="PTHR46492:SF1">
    <property type="entry name" value="DYNEIN AXONEMAL ASSEMBLY FACTOR 4"/>
    <property type="match status" value="1"/>
</dbReference>
<dbReference type="Gene3D" id="2.60.40.790">
    <property type="match status" value="1"/>
</dbReference>
<organism evidence="3 4">
    <name type="scientific">Melipona quadrifasciata</name>
    <dbReference type="NCBI Taxonomy" id="166423"/>
    <lineage>
        <taxon>Eukaryota</taxon>
        <taxon>Metazoa</taxon>
        <taxon>Ecdysozoa</taxon>
        <taxon>Arthropoda</taxon>
        <taxon>Hexapoda</taxon>
        <taxon>Insecta</taxon>
        <taxon>Pterygota</taxon>
        <taxon>Neoptera</taxon>
        <taxon>Endopterygota</taxon>
        <taxon>Hymenoptera</taxon>
        <taxon>Apocrita</taxon>
        <taxon>Aculeata</taxon>
        <taxon>Apoidea</taxon>
        <taxon>Anthophila</taxon>
        <taxon>Apidae</taxon>
        <taxon>Melipona</taxon>
    </lineage>
</organism>
<dbReference type="InterPro" id="IPR019734">
    <property type="entry name" value="TPR_rpt"/>
</dbReference>
<proteinExistence type="predicted"/>
<dbReference type="InterPro" id="IPR008978">
    <property type="entry name" value="HSP20-like_chaperone"/>
</dbReference>
<dbReference type="SUPFAM" id="SSF48452">
    <property type="entry name" value="TPR-like"/>
    <property type="match status" value="1"/>
</dbReference>
<dbReference type="InterPro" id="IPR007052">
    <property type="entry name" value="CS_dom"/>
</dbReference>
<dbReference type="Proteomes" id="UP000053105">
    <property type="component" value="Unassembled WGS sequence"/>
</dbReference>
<evidence type="ECO:0000313" key="3">
    <source>
        <dbReference type="EMBL" id="KOX78180.1"/>
    </source>
</evidence>
<dbReference type="GO" id="GO:0036158">
    <property type="term" value="P:outer dynein arm assembly"/>
    <property type="evidence" value="ECO:0007669"/>
    <property type="project" value="TreeGrafter"/>
</dbReference>
<evidence type="ECO:0000313" key="4">
    <source>
        <dbReference type="Proteomes" id="UP000053105"/>
    </source>
</evidence>
<reference evidence="3 4" key="1">
    <citation type="submission" date="2015-07" db="EMBL/GenBank/DDBJ databases">
        <title>The genome of Melipona quadrifasciata.</title>
        <authorList>
            <person name="Pan H."/>
            <person name="Kapheim K."/>
        </authorList>
    </citation>
    <scope>NUCLEOTIDE SEQUENCE [LARGE SCALE GENOMIC DNA]</scope>
    <source>
        <strain evidence="3">0111107301</strain>
        <tissue evidence="3">Whole body</tissue>
    </source>
</reference>
<dbReference type="PANTHER" id="PTHR46492">
    <property type="entry name" value="DYNEIN ASSEMBLY FACTOR 4, AXONEMAL"/>
    <property type="match status" value="1"/>
</dbReference>
<dbReference type="Gene3D" id="1.25.40.10">
    <property type="entry name" value="Tetratricopeptide repeat domain"/>
    <property type="match status" value="1"/>
</dbReference>
<evidence type="ECO:0000256" key="1">
    <source>
        <dbReference type="SAM" id="Coils"/>
    </source>
</evidence>
<name>A0A0M9A6E4_9HYME</name>
<dbReference type="AlphaFoldDB" id="A0A0M9A6E4"/>
<accession>A0A0M9A6E4</accession>
<dbReference type="EMBL" id="KQ435726">
    <property type="protein sequence ID" value="KOX78180.1"/>
    <property type="molecule type" value="Genomic_DNA"/>
</dbReference>
<feature type="coiled-coil region" evidence="1">
    <location>
        <begin position="101"/>
        <end position="129"/>
    </location>
</feature>
<keyword evidence="1" id="KW-0175">Coiled coil</keyword>
<dbReference type="PROSITE" id="PS51203">
    <property type="entry name" value="CS"/>
    <property type="match status" value="1"/>
</dbReference>
<dbReference type="GO" id="GO:0036159">
    <property type="term" value="P:inner dynein arm assembly"/>
    <property type="evidence" value="ECO:0007669"/>
    <property type="project" value="TreeGrafter"/>
</dbReference>
<sequence length="510" mass="58835">MPAIIIKDFSWRQTSKFVILNVPLKGHPKKVDLFVIDNYIKISFPPFILELFLWANIVENESKCILTEQEAIITLRKATINLEWPTLEVQDINNDFKQDYRAQALEHAQKLAEEKIKLKSEKRQHLQKEAVKEQISVNTITLNKIDAIRDAQRKEAMQEFEDWRLKVEVPLFSNIEGKIQENRKAYKPPLKWFKDDDNRLKSRLMTEEEIFNSNGTIKEFKSKAIDKGTVMEVQSVNTNQESNLQIKISEKEDDFLINKNDTSCSEDSDSNSDVEKAINKKNLDMVYEKEQKRRPGLEAVKAAIQGNILKRNNIFEEPSKSVPLPRKTSTINITFSERKFPTPARESSHVEEQEWLQKQAEARRKIGFDAEDLRPEERDPQWLKDKGDDFFKIGNYLAAINAYTYGIKISDKMASLYVNRSAAHYALGNYYRCVEDCSKALELMEPKCESNRESRARCHARRGAALCKLSAPQHGIPELEVALELTPNNESIKHDVSAAKQALDTKTENI</sequence>
<gene>
    <name evidence="3" type="ORF">WN51_09539</name>
</gene>
<dbReference type="InterPro" id="IPR011990">
    <property type="entry name" value="TPR-like_helical_dom_sf"/>
</dbReference>